<keyword evidence="9" id="KW-1185">Reference proteome</keyword>
<dbReference type="Pfam" id="PF02065">
    <property type="entry name" value="Melibiase"/>
    <property type="match status" value="1"/>
</dbReference>
<evidence type="ECO:0000256" key="5">
    <source>
        <dbReference type="PIRNR" id="PIRNR005536"/>
    </source>
</evidence>
<evidence type="ECO:0000259" key="6">
    <source>
        <dbReference type="Pfam" id="PF16874"/>
    </source>
</evidence>
<dbReference type="InterPro" id="IPR017853">
    <property type="entry name" value="GH"/>
</dbReference>
<dbReference type="InterPro" id="IPR050985">
    <property type="entry name" value="Alpha-glycosidase_related"/>
</dbReference>
<organism evidence="8 9">
    <name type="scientific">Kribbella aluminosa</name>
    <dbReference type="NCBI Taxonomy" id="416017"/>
    <lineage>
        <taxon>Bacteria</taxon>
        <taxon>Bacillati</taxon>
        <taxon>Actinomycetota</taxon>
        <taxon>Actinomycetes</taxon>
        <taxon>Propionibacteriales</taxon>
        <taxon>Kribbellaceae</taxon>
        <taxon>Kribbella</taxon>
    </lineage>
</organism>
<accession>A0ABS4UWW6</accession>
<dbReference type="InterPro" id="IPR038417">
    <property type="entry name" value="Alpga-gal_N_sf"/>
</dbReference>
<dbReference type="PANTHER" id="PTHR43053:SF3">
    <property type="entry name" value="ALPHA-GALACTOSIDASE C-RELATED"/>
    <property type="match status" value="1"/>
</dbReference>
<comment type="similarity">
    <text evidence="5">Belongs to the glycosyl hydrolase.</text>
</comment>
<dbReference type="EC" id="3.2.1.22" evidence="2 5"/>
<evidence type="ECO:0000259" key="7">
    <source>
        <dbReference type="Pfam" id="PF16875"/>
    </source>
</evidence>
<dbReference type="InterPro" id="IPR013785">
    <property type="entry name" value="Aldolase_TIM"/>
</dbReference>
<dbReference type="Proteomes" id="UP000755585">
    <property type="component" value="Unassembled WGS sequence"/>
</dbReference>
<dbReference type="InterPro" id="IPR002252">
    <property type="entry name" value="Glyco_hydro_36"/>
</dbReference>
<dbReference type="RefSeq" id="WP_209698618.1">
    <property type="nucleotide sequence ID" value="NZ_BAAAVU010000023.1"/>
</dbReference>
<dbReference type="PRINTS" id="PR00743">
    <property type="entry name" value="GLHYDRLASE36"/>
</dbReference>
<dbReference type="Pfam" id="PF16874">
    <property type="entry name" value="Glyco_hydro_36C"/>
    <property type="match status" value="1"/>
</dbReference>
<dbReference type="InterPro" id="IPR031705">
    <property type="entry name" value="Glyco_hydro_36_C"/>
</dbReference>
<protein>
    <recommendedName>
        <fullName evidence="2 5">Alpha-galactosidase</fullName>
        <ecNumber evidence="2 5">3.2.1.22</ecNumber>
    </recommendedName>
</protein>
<evidence type="ECO:0000313" key="9">
    <source>
        <dbReference type="Proteomes" id="UP000755585"/>
    </source>
</evidence>
<evidence type="ECO:0000256" key="2">
    <source>
        <dbReference type="ARBA" id="ARBA00012755"/>
    </source>
</evidence>
<comment type="catalytic activity">
    <reaction evidence="1 5">
        <text>Hydrolysis of terminal, non-reducing alpha-D-galactose residues in alpha-D-galactosides, including galactose oligosaccharides, galactomannans and galactolipids.</text>
        <dbReference type="EC" id="3.2.1.22"/>
    </reaction>
</comment>
<keyword evidence="3 5" id="KW-0378">Hydrolase</keyword>
<feature type="domain" description="Glycosyl hydrolase family 36 C-terminal" evidence="6">
    <location>
        <begin position="633"/>
        <end position="716"/>
    </location>
</feature>
<name>A0ABS4UWW6_9ACTN</name>
<dbReference type="PROSITE" id="PS00512">
    <property type="entry name" value="ALPHA_GALACTOSIDASE"/>
    <property type="match status" value="1"/>
</dbReference>
<dbReference type="InterPro" id="IPR000111">
    <property type="entry name" value="Glyco_hydro_27/36_CS"/>
</dbReference>
<dbReference type="Pfam" id="PF16875">
    <property type="entry name" value="Glyco_hydro_36N"/>
    <property type="match status" value="1"/>
</dbReference>
<comment type="caution">
    <text evidence="8">The sequence shown here is derived from an EMBL/GenBank/DDBJ whole genome shotgun (WGS) entry which is preliminary data.</text>
</comment>
<dbReference type="InterPro" id="IPR013780">
    <property type="entry name" value="Glyco_hydro_b"/>
</dbReference>
<dbReference type="InterPro" id="IPR031704">
    <property type="entry name" value="Glyco_hydro_36_N"/>
</dbReference>
<evidence type="ECO:0000256" key="3">
    <source>
        <dbReference type="ARBA" id="ARBA00022801"/>
    </source>
</evidence>
<dbReference type="Gene3D" id="2.70.98.60">
    <property type="entry name" value="alpha-galactosidase from lactobacil brevis"/>
    <property type="match status" value="1"/>
</dbReference>
<dbReference type="PANTHER" id="PTHR43053">
    <property type="entry name" value="GLYCOSIDASE FAMILY 31"/>
    <property type="match status" value="1"/>
</dbReference>
<dbReference type="EMBL" id="JAGINT010000002">
    <property type="protein sequence ID" value="MBP2356036.1"/>
    <property type="molecule type" value="Genomic_DNA"/>
</dbReference>
<dbReference type="Gene3D" id="2.60.40.1180">
    <property type="entry name" value="Golgi alpha-mannosidase II"/>
    <property type="match status" value="1"/>
</dbReference>
<dbReference type="GO" id="GO:0004557">
    <property type="term" value="F:alpha-galactosidase activity"/>
    <property type="evidence" value="ECO:0007669"/>
    <property type="project" value="UniProtKB-EC"/>
</dbReference>
<keyword evidence="4 5" id="KW-0326">Glycosidase</keyword>
<dbReference type="SUPFAM" id="SSF51445">
    <property type="entry name" value="(Trans)glycosidases"/>
    <property type="match status" value="1"/>
</dbReference>
<evidence type="ECO:0000313" key="8">
    <source>
        <dbReference type="EMBL" id="MBP2356036.1"/>
    </source>
</evidence>
<feature type="domain" description="Glycosyl hydrolase family 36 N-terminal" evidence="7">
    <location>
        <begin position="32"/>
        <end position="272"/>
    </location>
</feature>
<sequence>MTDRSAAGSRPQIIHLRAEGCSLLLEVAAGQLPYVRHWGADLGSLDRAAAEAAVLAAGGAGQRAGELIVEPPPVLPEPRSGWMGRPGLQGSRSGRGWSTAFGVESVTIDGAAAADYRETGAATVQVDALDAEAALRLGLTIEMLPSGLVRMRAELGNEGADYDLDELSLSLPVPARATELVDFTGRWGMEKYVQREQFAVGTHLRENRRGMTGHDTAYVVHATVPGSDFEHGETWGVHVAWSGNHRHTAEHDTTGLRLLGGGELLLPGEITLTHGQTYRTPWLYASYGEGLDAVAHRFHAYLRSRPQHVDARRPVTLNVWEAVYFDHDADRLIELAALAADVGVERFVLDDGWFGGRRNSRAGLGDWTVASEVWPDGLHPLVKAVTAAGMQFGLWFEPEMVNLDSDLARAHPDWILAARAGLPIEQRNQHVLNLAIPECYDTILQQVLRILDEYDIEYVKWDHNRNHVEAGSQVCGGAPGEHEQTLAFYRLLADIKAAHPDLEIESCAGGGGRTDLGVLEHTDRVWVSDCIDPLERQRLQRWTAQLIPTELMGSHIASARSHTTGRRHELSFRASTALFGHLGVEWDLASATEEERRELAQWIALYKKHRHLINTGLVYRGPDPDPAVWIHGVVAPDRSEGLFEVASLTWAVPGAPLWTRLRGLDAERRYRVSLIGVGEQPATQWTTETLTMPGSVLTKIGLPVPELHPEQSLLIHAARLQ</sequence>
<reference evidence="8 9" key="1">
    <citation type="submission" date="2021-03" db="EMBL/GenBank/DDBJ databases">
        <title>Sequencing the genomes of 1000 actinobacteria strains.</title>
        <authorList>
            <person name="Klenk H.-P."/>
        </authorList>
    </citation>
    <scope>NUCLEOTIDE SEQUENCE [LARGE SCALE GENOMIC DNA]</scope>
    <source>
        <strain evidence="8 9">DSM 18824</strain>
    </source>
</reference>
<proteinExistence type="inferred from homology"/>
<dbReference type="PIRSF" id="PIRSF005536">
    <property type="entry name" value="Agal"/>
    <property type="match status" value="1"/>
</dbReference>
<evidence type="ECO:0000256" key="4">
    <source>
        <dbReference type="ARBA" id="ARBA00023295"/>
    </source>
</evidence>
<dbReference type="CDD" id="cd14791">
    <property type="entry name" value="GH36"/>
    <property type="match status" value="1"/>
</dbReference>
<evidence type="ECO:0000256" key="1">
    <source>
        <dbReference type="ARBA" id="ARBA00001255"/>
    </source>
</evidence>
<dbReference type="Gene3D" id="3.20.20.70">
    <property type="entry name" value="Aldolase class I"/>
    <property type="match status" value="1"/>
</dbReference>
<gene>
    <name evidence="8" type="ORF">JOF29_007146</name>
</gene>